<dbReference type="Proteomes" id="UP000284908">
    <property type="component" value="Unassembled WGS sequence"/>
</dbReference>
<keyword evidence="3" id="KW-0449">Lipoprotein</keyword>
<accession>A0A419NCK1</accession>
<keyword evidence="2" id="KW-0732">Signal</keyword>
<name>A0A419NCK1_9GAMM</name>
<organism evidence="3 4">
    <name type="scientific">Rahnella woolbedingensis</name>
    <dbReference type="NCBI Taxonomy" id="1510574"/>
    <lineage>
        <taxon>Bacteria</taxon>
        <taxon>Pseudomonadati</taxon>
        <taxon>Pseudomonadota</taxon>
        <taxon>Gammaproteobacteria</taxon>
        <taxon>Enterobacterales</taxon>
        <taxon>Yersiniaceae</taxon>
        <taxon>Rahnella</taxon>
    </lineage>
</organism>
<keyword evidence="4" id="KW-1185">Reference proteome</keyword>
<sequence length="258" mass="29012">MSALSFITPITSRLLRAVLRSRVLLLTAPLALAACVPHSPDNRYYQQVSDQVVPDSKVIDFRIAPCETLWTLDDNEAVTNSLYWLRAMDCADRMNDAQARFQAQQIPATTWDQVFKQSILLSGAEPDQQQRRALLAKVSAYRGQMPGQIRPLVQLWRERQNLQVVLGDEKARNARQLAVSEEKLQAMTQQQQVMESNLADTRRKLENLTDIERQLSSRKQIQGDLPDNDAAVPARAVPGNPVKPAETYTPPAKDPNAK</sequence>
<evidence type="ECO:0000313" key="3">
    <source>
        <dbReference type="EMBL" id="RJT46071.1"/>
    </source>
</evidence>
<feature type="region of interest" description="Disordered" evidence="1">
    <location>
        <begin position="216"/>
        <end position="258"/>
    </location>
</feature>
<dbReference type="AlphaFoldDB" id="A0A419NCK1"/>
<dbReference type="OrthoDB" id="6485482at2"/>
<dbReference type="Pfam" id="PF13942">
    <property type="entry name" value="Lipoprotein_20"/>
    <property type="match status" value="1"/>
</dbReference>
<evidence type="ECO:0000256" key="1">
    <source>
        <dbReference type="SAM" id="MobiDB-lite"/>
    </source>
</evidence>
<dbReference type="NCBIfam" id="NF007997">
    <property type="entry name" value="PRK10722.1"/>
    <property type="match status" value="1"/>
</dbReference>
<feature type="chain" id="PRO_5019329458" evidence="2">
    <location>
        <begin position="34"/>
        <end position="258"/>
    </location>
</feature>
<evidence type="ECO:0000313" key="4">
    <source>
        <dbReference type="Proteomes" id="UP000284908"/>
    </source>
</evidence>
<feature type="signal peptide" evidence="2">
    <location>
        <begin position="1"/>
        <end position="33"/>
    </location>
</feature>
<dbReference type="EMBL" id="RAHH01000005">
    <property type="protein sequence ID" value="RJT46071.1"/>
    <property type="molecule type" value="Genomic_DNA"/>
</dbReference>
<comment type="caution">
    <text evidence="3">The sequence shown here is derived from an EMBL/GenBank/DDBJ whole genome shotgun (WGS) entry which is preliminary data.</text>
</comment>
<proteinExistence type="predicted"/>
<dbReference type="InterPro" id="IPR025262">
    <property type="entry name" value="QseG"/>
</dbReference>
<dbReference type="RefSeq" id="WP_120131758.1">
    <property type="nucleotide sequence ID" value="NZ_RAHH01000005.1"/>
</dbReference>
<evidence type="ECO:0000256" key="2">
    <source>
        <dbReference type="SAM" id="SignalP"/>
    </source>
</evidence>
<protein>
    <submittedName>
        <fullName evidence="3">Two-component system QseEF-associated lipoprotein QseG</fullName>
    </submittedName>
</protein>
<reference evidence="3 4" key="1">
    <citation type="submission" date="2018-09" db="EMBL/GenBank/DDBJ databases">
        <authorList>
            <person name="Le Fleche-Mateos A."/>
        </authorList>
    </citation>
    <scope>NUCLEOTIDE SEQUENCE [LARGE SCALE GENOMIC DNA]</scope>
    <source>
        <strain evidence="3 4">DSM 27399</strain>
    </source>
</reference>
<gene>
    <name evidence="3" type="primary">qseG</name>
    <name evidence="3" type="ORF">D6C13_05175</name>
</gene>